<dbReference type="Pfam" id="PF02810">
    <property type="entry name" value="SEC-C"/>
    <property type="match status" value="1"/>
</dbReference>
<evidence type="ECO:0000259" key="20">
    <source>
        <dbReference type="PROSITE" id="PS51196"/>
    </source>
</evidence>
<keyword evidence="6 15" id="KW-0963">Cytoplasm</keyword>
<dbReference type="Pfam" id="PF07516">
    <property type="entry name" value="SecA_SW"/>
    <property type="match status" value="1"/>
</dbReference>
<evidence type="ECO:0000256" key="2">
    <source>
        <dbReference type="ARBA" id="ARBA00004170"/>
    </source>
</evidence>
<evidence type="ECO:0000256" key="13">
    <source>
        <dbReference type="ARBA" id="ARBA00023010"/>
    </source>
</evidence>
<evidence type="ECO:0000256" key="3">
    <source>
        <dbReference type="ARBA" id="ARBA00007650"/>
    </source>
</evidence>
<dbReference type="NCBIfam" id="TIGR00963">
    <property type="entry name" value="secA"/>
    <property type="match status" value="1"/>
</dbReference>
<dbReference type="CDD" id="cd17928">
    <property type="entry name" value="DEXDc_SecA"/>
    <property type="match status" value="1"/>
</dbReference>
<dbReference type="SUPFAM" id="SSF81767">
    <property type="entry name" value="Pre-protein crosslinking domain of SecA"/>
    <property type="match status" value="1"/>
</dbReference>
<feature type="domain" description="Helicase C-terminal" evidence="19">
    <location>
        <begin position="547"/>
        <end position="711"/>
    </location>
</feature>
<dbReference type="PROSITE" id="PS51194">
    <property type="entry name" value="HELICASE_CTER"/>
    <property type="match status" value="1"/>
</dbReference>
<keyword evidence="14 15" id="KW-0472">Membrane</keyword>
<keyword evidence="8 15" id="KW-0547">Nucleotide-binding</keyword>
<sequence length="1012" mass="116105">MIAPLLKKFFGSSNERFVKRMQPTVDAINAKEKEYQSLSEDQLKAKTQEFRDRLAKGETLEDLKIEAFATVKNTCRRLCGQEVTYMDKTEIWNMVPFDVQLVGGMVIHDGGISEMMTGEGKTLTASLPLYLNALSGKNCQLVTTNDYLAKRDSEWIGAIFRYLGLTVGCVQSMMPPQLRREQYECDITYGTNSEFGFDYLRDMGMAMSKEELVQRDHFFVIIDEIDSILIDEARTPLIISGPVAQSTHQFDKFNPHVNRVYKKQLDLCNKLITEAREKLKTAIKDSDEFDEAIFDICKVRMGMPRNNQVIRILEDPDVRRAVEKKELFINSDANKSVLQGVKNELFFVINERQNDADLSDQGRSYMSPNDPDAYVIPDILELMQGIDSNEAYDDTEKIEKKREAQDEYEQKIEEMHNISQLLKAYCLYIKDIHYIVAPDDNGEERVVIVDENTGRAMAGRRFSEGLHQALEAKENVRIERETQTMATITIQNYFRLYDKLGGMTGTAVTEAKEFKDIYGLDVMEVPTNRPCIRKDVDDRVFVTMKGKYKAIINEVKEVNAAGRPILIGTPTVEVSEILSRFLRMEKIPHRVLNARRHQEEAEIITNAGQSGAITIATNMAGRGTDIKLSEEVIKLGGLHVLGATRHDSRRIDRQLRGRCSRQGDPGSSVFYVSFEDDLLRLFADRMTGILDRMKMGMDEDESIEGRMATMMIENAQKKVENQNFMIRKRTLEYDDVMNKQREIIYEFRKDILVSDDPKVRLYDILNNTVEDQVEVLSTGRRGAYRVEQEKLEQWLGTTFPLDFDLTSFNFEQPMEIAPLADAIIKRVVSAYEEKESNTDPEQIQYLERNVMLSALDELWIKHLRAMDSLRQNVQFAGIAQKDPLIEYKQQAFQLFAELEDNISQQILSNMFRTAVSLESIEEMLHNIPMTEQSAQDVEFENLIQQLKLLQQQGMDTESVSIDDMMQMEAQPPQEEIIEAPPVRKPIERESPKVRPNDPCPCGSGKKYKVCHG</sequence>
<keyword evidence="12 15" id="KW-1278">Translocase</keyword>
<evidence type="ECO:0000256" key="17">
    <source>
        <dbReference type="SAM" id="MobiDB-lite"/>
    </source>
</evidence>
<feature type="domain" description="Helicase ATP-binding" evidence="18">
    <location>
        <begin position="102"/>
        <end position="261"/>
    </location>
</feature>
<evidence type="ECO:0000256" key="1">
    <source>
        <dbReference type="ARBA" id="ARBA00001947"/>
    </source>
</evidence>
<dbReference type="InterPro" id="IPR014001">
    <property type="entry name" value="Helicase_ATP-bd"/>
</dbReference>
<dbReference type="InterPro" id="IPR036670">
    <property type="entry name" value="SecA_X-link_sf"/>
</dbReference>
<dbReference type="AlphaFoldDB" id="A6DTZ6"/>
<evidence type="ECO:0000256" key="4">
    <source>
        <dbReference type="ARBA" id="ARBA00022448"/>
    </source>
</evidence>
<dbReference type="Proteomes" id="UP000004947">
    <property type="component" value="Unassembled WGS sequence"/>
</dbReference>
<feature type="region of interest" description="Disordered" evidence="17">
    <location>
        <begin position="971"/>
        <end position="1012"/>
    </location>
</feature>
<dbReference type="GO" id="GO:0065002">
    <property type="term" value="P:intracellular protein transmembrane transport"/>
    <property type="evidence" value="ECO:0007669"/>
    <property type="project" value="UniProtKB-UniRule"/>
</dbReference>
<dbReference type="InterPro" id="IPR004027">
    <property type="entry name" value="SEC_C_motif"/>
</dbReference>
<accession>A6DTZ6</accession>
<evidence type="ECO:0000256" key="6">
    <source>
        <dbReference type="ARBA" id="ARBA00022490"/>
    </source>
</evidence>
<dbReference type="RefSeq" id="WP_007281282.1">
    <property type="nucleotide sequence ID" value="NZ_ABCK01000043.1"/>
</dbReference>
<proteinExistence type="inferred from homology"/>
<dbReference type="InterPro" id="IPR011116">
    <property type="entry name" value="SecA_Wing/Scaffold"/>
</dbReference>
<keyword evidence="5 15" id="KW-1003">Cell membrane</keyword>
<feature type="binding site" evidence="15">
    <location>
        <begin position="118"/>
        <end position="122"/>
    </location>
    <ligand>
        <name>ATP</name>
        <dbReference type="ChEBI" id="CHEBI:30616"/>
    </ligand>
</feature>
<keyword evidence="4 15" id="KW-0813">Transport</keyword>
<evidence type="ECO:0000256" key="11">
    <source>
        <dbReference type="ARBA" id="ARBA00022927"/>
    </source>
</evidence>
<dbReference type="HAMAP" id="MF_01382">
    <property type="entry name" value="SecA"/>
    <property type="match status" value="1"/>
</dbReference>
<dbReference type="SUPFAM" id="SSF52540">
    <property type="entry name" value="P-loop containing nucleoside triphosphate hydrolases"/>
    <property type="match status" value="2"/>
</dbReference>
<comment type="similarity">
    <text evidence="3 15 16">Belongs to the SecA family.</text>
</comment>
<dbReference type="GO" id="GO:0005524">
    <property type="term" value="F:ATP binding"/>
    <property type="evidence" value="ECO:0007669"/>
    <property type="project" value="UniProtKB-UniRule"/>
</dbReference>
<dbReference type="GO" id="GO:0006605">
    <property type="term" value="P:protein targeting"/>
    <property type="evidence" value="ECO:0007669"/>
    <property type="project" value="UniProtKB-UniRule"/>
</dbReference>
<evidence type="ECO:0000256" key="12">
    <source>
        <dbReference type="ARBA" id="ARBA00022967"/>
    </source>
</evidence>
<evidence type="ECO:0000259" key="18">
    <source>
        <dbReference type="PROSITE" id="PS51192"/>
    </source>
</evidence>
<dbReference type="CDD" id="cd18803">
    <property type="entry name" value="SF2_C_secA"/>
    <property type="match status" value="1"/>
</dbReference>
<feature type="binding site" evidence="15">
    <location>
        <position position="625"/>
    </location>
    <ligand>
        <name>ATP</name>
        <dbReference type="ChEBI" id="CHEBI:30616"/>
    </ligand>
</feature>
<dbReference type="InterPro" id="IPR036266">
    <property type="entry name" value="SecA_Wing/Scaffold_sf"/>
</dbReference>
<keyword evidence="9" id="KW-0862">Zinc</keyword>
<evidence type="ECO:0000256" key="5">
    <source>
        <dbReference type="ARBA" id="ARBA00022475"/>
    </source>
</evidence>
<dbReference type="Pfam" id="PF21090">
    <property type="entry name" value="P-loop_SecA"/>
    <property type="match status" value="1"/>
</dbReference>
<dbReference type="FunFam" id="3.40.50.300:FF:000429">
    <property type="entry name" value="Preprotein translocase subunit SecA"/>
    <property type="match status" value="1"/>
</dbReference>
<dbReference type="GO" id="GO:0008564">
    <property type="term" value="F:protein-exporting ATPase activity"/>
    <property type="evidence" value="ECO:0007669"/>
    <property type="project" value="UniProtKB-EC"/>
</dbReference>
<dbReference type="Pfam" id="PF01043">
    <property type="entry name" value="SecA_PP_bind"/>
    <property type="match status" value="1"/>
</dbReference>
<dbReference type="PROSITE" id="PS01312">
    <property type="entry name" value="SECA"/>
    <property type="match status" value="1"/>
</dbReference>
<keyword evidence="7" id="KW-0479">Metal-binding</keyword>
<dbReference type="InterPro" id="IPR014018">
    <property type="entry name" value="SecA_motor_DEAD"/>
</dbReference>
<comment type="caution">
    <text evidence="21">The sequence shown here is derived from an EMBL/GenBank/DDBJ whole genome shotgun (WGS) entry which is preliminary data.</text>
</comment>
<evidence type="ECO:0000256" key="9">
    <source>
        <dbReference type="ARBA" id="ARBA00022833"/>
    </source>
</evidence>
<dbReference type="GO" id="GO:0005829">
    <property type="term" value="C:cytosol"/>
    <property type="evidence" value="ECO:0007669"/>
    <property type="project" value="TreeGrafter"/>
</dbReference>
<feature type="binding site" evidence="15">
    <location>
        <position position="100"/>
    </location>
    <ligand>
        <name>ATP</name>
        <dbReference type="ChEBI" id="CHEBI:30616"/>
    </ligand>
</feature>
<comment type="subcellular location">
    <subcellularLocation>
        <location evidence="15">Cell membrane</location>
        <topology evidence="15">Peripheral membrane protein</topology>
        <orientation evidence="15">Cytoplasmic side</orientation>
    </subcellularLocation>
    <subcellularLocation>
        <location evidence="15">Cytoplasm</location>
    </subcellularLocation>
    <subcellularLocation>
        <location evidence="2">Membrane</location>
        <topology evidence="2">Peripheral membrane protein</topology>
    </subcellularLocation>
    <text evidence="15">Distribution is 50-50.</text>
</comment>
<dbReference type="SMART" id="SM00957">
    <property type="entry name" value="SecA_DEAD"/>
    <property type="match status" value="1"/>
</dbReference>
<dbReference type="SMART" id="SM00958">
    <property type="entry name" value="SecA_PP_bind"/>
    <property type="match status" value="1"/>
</dbReference>
<evidence type="ECO:0000259" key="19">
    <source>
        <dbReference type="PROSITE" id="PS51194"/>
    </source>
</evidence>
<dbReference type="InterPro" id="IPR011130">
    <property type="entry name" value="SecA_preprotein_X-link_dom"/>
</dbReference>
<dbReference type="GO" id="GO:0017038">
    <property type="term" value="P:protein import"/>
    <property type="evidence" value="ECO:0007669"/>
    <property type="project" value="InterPro"/>
</dbReference>
<dbReference type="Gene3D" id="1.10.3060.10">
    <property type="entry name" value="Helical scaffold and wing domains of SecA"/>
    <property type="match status" value="1"/>
</dbReference>
<evidence type="ECO:0000256" key="14">
    <source>
        <dbReference type="ARBA" id="ARBA00023136"/>
    </source>
</evidence>
<dbReference type="STRING" id="313628.LNTAR_04251"/>
<comment type="function">
    <text evidence="15">Part of the Sec protein translocase complex. Interacts with the SecYEG preprotein conducting channel. Has a central role in coupling the hydrolysis of ATP to the transfer of proteins into and across the cell membrane, serving as an ATP-driven molecular motor driving the stepwise translocation of polypeptide chains across the membrane.</text>
</comment>
<dbReference type="Pfam" id="PF07517">
    <property type="entry name" value="SecA_DEAD"/>
    <property type="match status" value="1"/>
</dbReference>
<feature type="domain" description="SecA family profile" evidence="20">
    <location>
        <begin position="3"/>
        <end position="702"/>
    </location>
</feature>
<comment type="subunit">
    <text evidence="15">Monomer and homodimer. Part of the essential Sec protein translocation apparatus which comprises SecA, SecYEG and auxiliary proteins SecDF. Other proteins may also be involved.</text>
</comment>
<evidence type="ECO:0000313" key="21">
    <source>
        <dbReference type="EMBL" id="EDM24912.1"/>
    </source>
</evidence>
<dbReference type="PANTHER" id="PTHR30612:SF0">
    <property type="entry name" value="CHLOROPLAST PROTEIN-TRANSPORTING ATPASE"/>
    <property type="match status" value="1"/>
</dbReference>
<evidence type="ECO:0000256" key="7">
    <source>
        <dbReference type="ARBA" id="ARBA00022723"/>
    </source>
</evidence>
<reference evidence="21 22" key="1">
    <citation type="journal article" date="2010" name="J. Bacteriol.">
        <title>Genome sequence of Lentisphaera araneosa HTCC2155T, the type species of the order Lentisphaerales in the phylum Lentisphaerae.</title>
        <authorList>
            <person name="Thrash J.C."/>
            <person name="Cho J.C."/>
            <person name="Vergin K.L."/>
            <person name="Morris R.M."/>
            <person name="Giovannoni S.J."/>
        </authorList>
    </citation>
    <scope>NUCLEOTIDE SEQUENCE [LARGE SCALE GENOMIC DNA]</scope>
    <source>
        <strain evidence="21 22">HTCC2155</strain>
    </source>
</reference>
<dbReference type="OrthoDB" id="9805579at2"/>
<evidence type="ECO:0000256" key="15">
    <source>
        <dbReference type="HAMAP-Rule" id="MF_01382"/>
    </source>
</evidence>
<dbReference type="Gene3D" id="3.90.1440.10">
    <property type="entry name" value="SecA, preprotein cross-linking domain"/>
    <property type="match status" value="1"/>
</dbReference>
<dbReference type="GO" id="GO:0005886">
    <property type="term" value="C:plasma membrane"/>
    <property type="evidence" value="ECO:0007669"/>
    <property type="project" value="UniProtKB-SubCell"/>
</dbReference>
<organism evidence="21 22">
    <name type="scientific">Lentisphaera araneosa HTCC2155</name>
    <dbReference type="NCBI Taxonomy" id="313628"/>
    <lineage>
        <taxon>Bacteria</taxon>
        <taxon>Pseudomonadati</taxon>
        <taxon>Lentisphaerota</taxon>
        <taxon>Lentisphaeria</taxon>
        <taxon>Lentisphaerales</taxon>
        <taxon>Lentisphaeraceae</taxon>
        <taxon>Lentisphaera</taxon>
    </lineage>
</organism>
<dbReference type="PRINTS" id="PR00906">
    <property type="entry name" value="SECA"/>
</dbReference>
<keyword evidence="11 15" id="KW-0653">Protein transport</keyword>
<dbReference type="InterPro" id="IPR011115">
    <property type="entry name" value="SecA_DEAD"/>
</dbReference>
<evidence type="ECO:0000256" key="10">
    <source>
        <dbReference type="ARBA" id="ARBA00022840"/>
    </source>
</evidence>
<dbReference type="InterPro" id="IPR027417">
    <property type="entry name" value="P-loop_NTPase"/>
</dbReference>
<dbReference type="PROSITE" id="PS51192">
    <property type="entry name" value="HELICASE_ATP_BIND_1"/>
    <property type="match status" value="1"/>
</dbReference>
<comment type="catalytic activity">
    <reaction evidence="15">
        <text>ATP + H2O + cellular proteinSide 1 = ADP + phosphate + cellular proteinSide 2.</text>
        <dbReference type="EC" id="7.4.2.8"/>
    </reaction>
</comment>
<dbReference type="InterPro" id="IPR044722">
    <property type="entry name" value="SecA_SF2_C"/>
</dbReference>
<keyword evidence="22" id="KW-1185">Reference proteome</keyword>
<dbReference type="PANTHER" id="PTHR30612">
    <property type="entry name" value="SECA INNER MEMBRANE COMPONENT OF SEC PROTEIN SECRETION SYSTEM"/>
    <property type="match status" value="1"/>
</dbReference>
<evidence type="ECO:0000313" key="22">
    <source>
        <dbReference type="Proteomes" id="UP000004947"/>
    </source>
</evidence>
<evidence type="ECO:0000256" key="16">
    <source>
        <dbReference type="RuleBase" id="RU003874"/>
    </source>
</evidence>
<dbReference type="GO" id="GO:0046872">
    <property type="term" value="F:metal ion binding"/>
    <property type="evidence" value="ECO:0007669"/>
    <property type="project" value="UniProtKB-KW"/>
</dbReference>
<dbReference type="PROSITE" id="PS51196">
    <property type="entry name" value="SECA_MOTOR_DEAD"/>
    <property type="match status" value="1"/>
</dbReference>
<dbReference type="EMBL" id="ABCK01000043">
    <property type="protein sequence ID" value="EDM24912.1"/>
    <property type="molecule type" value="Genomic_DNA"/>
</dbReference>
<dbReference type="Gene3D" id="3.40.50.300">
    <property type="entry name" value="P-loop containing nucleotide triphosphate hydrolases"/>
    <property type="match status" value="2"/>
</dbReference>
<keyword evidence="13 15" id="KW-0811">Translocation</keyword>
<dbReference type="EC" id="7.4.2.8" evidence="15"/>
<feature type="compositionally biased region" description="Low complexity" evidence="17">
    <location>
        <begin position="971"/>
        <end position="980"/>
    </location>
</feature>
<name>A6DTZ6_9BACT</name>
<dbReference type="InterPro" id="IPR000185">
    <property type="entry name" value="SecA"/>
</dbReference>
<dbReference type="InterPro" id="IPR001650">
    <property type="entry name" value="Helicase_C-like"/>
</dbReference>
<keyword evidence="10 15" id="KW-0067">ATP-binding</keyword>
<dbReference type="SUPFAM" id="SSF81886">
    <property type="entry name" value="Helical scaffold and wing domains of SecA"/>
    <property type="match status" value="1"/>
</dbReference>
<dbReference type="GO" id="GO:0031522">
    <property type="term" value="C:cell envelope Sec protein transport complex"/>
    <property type="evidence" value="ECO:0007669"/>
    <property type="project" value="TreeGrafter"/>
</dbReference>
<dbReference type="GO" id="GO:0043952">
    <property type="term" value="P:protein transport by the Sec complex"/>
    <property type="evidence" value="ECO:0007669"/>
    <property type="project" value="TreeGrafter"/>
</dbReference>
<comment type="cofactor">
    <cofactor evidence="1">
        <name>Zn(2+)</name>
        <dbReference type="ChEBI" id="CHEBI:29105"/>
    </cofactor>
</comment>
<dbReference type="InterPro" id="IPR020937">
    <property type="entry name" value="SecA_CS"/>
</dbReference>
<dbReference type="eggNOG" id="COG0653">
    <property type="taxonomic scope" value="Bacteria"/>
</dbReference>
<evidence type="ECO:0000256" key="8">
    <source>
        <dbReference type="ARBA" id="ARBA00022741"/>
    </source>
</evidence>
<gene>
    <name evidence="15 21" type="primary">secA</name>
    <name evidence="21" type="ORF">LNTAR_04251</name>
</gene>
<protein>
    <recommendedName>
        <fullName evidence="15 16">Protein translocase subunit SecA</fullName>
        <ecNumber evidence="15">7.4.2.8</ecNumber>
    </recommendedName>
</protein>
<feature type="compositionally biased region" description="Basic and acidic residues" evidence="17">
    <location>
        <begin position="984"/>
        <end position="995"/>
    </location>
</feature>